<feature type="transmembrane region" description="Helical" evidence="5">
    <location>
        <begin position="241"/>
        <end position="260"/>
    </location>
</feature>
<gene>
    <name evidence="7" type="ORF">J437_LFUL005731</name>
</gene>
<feature type="domain" description="Major facilitator superfamily (MFS) profile" evidence="6">
    <location>
        <begin position="37"/>
        <end position="349"/>
    </location>
</feature>
<evidence type="ECO:0000256" key="4">
    <source>
        <dbReference type="ARBA" id="ARBA00023136"/>
    </source>
</evidence>
<dbReference type="PANTHER" id="PTHR11662">
    <property type="entry name" value="SOLUTE CARRIER FAMILY 17"/>
    <property type="match status" value="1"/>
</dbReference>
<dbReference type="SUPFAM" id="SSF103473">
    <property type="entry name" value="MFS general substrate transporter"/>
    <property type="match status" value="1"/>
</dbReference>
<feature type="transmembrane region" description="Helical" evidence="5">
    <location>
        <begin position="28"/>
        <end position="48"/>
    </location>
</feature>
<dbReference type="AlphaFoldDB" id="A0A8K0NXX2"/>
<evidence type="ECO:0000313" key="8">
    <source>
        <dbReference type="Proteomes" id="UP000792457"/>
    </source>
</evidence>
<evidence type="ECO:0000256" key="2">
    <source>
        <dbReference type="ARBA" id="ARBA00022692"/>
    </source>
</evidence>
<dbReference type="InterPro" id="IPR036259">
    <property type="entry name" value="MFS_trans_sf"/>
</dbReference>
<proteinExistence type="predicted"/>
<keyword evidence="3 5" id="KW-1133">Transmembrane helix</keyword>
<dbReference type="GO" id="GO:0006820">
    <property type="term" value="P:monoatomic anion transport"/>
    <property type="evidence" value="ECO:0007669"/>
    <property type="project" value="TreeGrafter"/>
</dbReference>
<dbReference type="Proteomes" id="UP000792457">
    <property type="component" value="Unassembled WGS sequence"/>
</dbReference>
<name>A0A8K0NXX2_LADFU</name>
<reference evidence="7" key="2">
    <citation type="submission" date="2017-10" db="EMBL/GenBank/DDBJ databases">
        <title>Ladona fulva Genome sequencing and assembly.</title>
        <authorList>
            <person name="Murali S."/>
            <person name="Richards S."/>
            <person name="Bandaranaike D."/>
            <person name="Bellair M."/>
            <person name="Blankenburg K."/>
            <person name="Chao H."/>
            <person name="Dinh H."/>
            <person name="Doddapaneni H."/>
            <person name="Dugan-Rocha S."/>
            <person name="Elkadiri S."/>
            <person name="Gnanaolivu R."/>
            <person name="Hernandez B."/>
            <person name="Skinner E."/>
            <person name="Javaid M."/>
            <person name="Lee S."/>
            <person name="Li M."/>
            <person name="Ming W."/>
            <person name="Munidasa M."/>
            <person name="Muniz J."/>
            <person name="Nguyen L."/>
            <person name="Hughes D."/>
            <person name="Osuji N."/>
            <person name="Pu L.-L."/>
            <person name="Puazo M."/>
            <person name="Qu C."/>
            <person name="Quiroz J."/>
            <person name="Raj R."/>
            <person name="Weissenberger G."/>
            <person name="Xin Y."/>
            <person name="Zou X."/>
            <person name="Han Y."/>
            <person name="Worley K."/>
            <person name="Muzny D."/>
            <person name="Gibbs R."/>
        </authorList>
    </citation>
    <scope>NUCLEOTIDE SEQUENCE</scope>
    <source>
        <strain evidence="7">Sampled in the wild</strain>
    </source>
</reference>
<evidence type="ECO:0000259" key="6">
    <source>
        <dbReference type="PROSITE" id="PS50850"/>
    </source>
</evidence>
<dbReference type="EMBL" id="KZ308252">
    <property type="protein sequence ID" value="KAG8225772.1"/>
    <property type="molecule type" value="Genomic_DNA"/>
</dbReference>
<dbReference type="GO" id="GO:0016020">
    <property type="term" value="C:membrane"/>
    <property type="evidence" value="ECO:0007669"/>
    <property type="project" value="UniProtKB-SubCell"/>
</dbReference>
<dbReference type="Gene3D" id="1.20.1250.20">
    <property type="entry name" value="MFS general substrate transporter like domains"/>
    <property type="match status" value="1"/>
</dbReference>
<dbReference type="InterPro" id="IPR050382">
    <property type="entry name" value="MFS_Na/Anion_cotransporter"/>
</dbReference>
<feature type="transmembrane region" description="Helical" evidence="5">
    <location>
        <begin position="305"/>
        <end position="326"/>
    </location>
</feature>
<dbReference type="PROSITE" id="PS50850">
    <property type="entry name" value="MFS"/>
    <property type="match status" value="1"/>
</dbReference>
<evidence type="ECO:0000256" key="1">
    <source>
        <dbReference type="ARBA" id="ARBA00004141"/>
    </source>
</evidence>
<evidence type="ECO:0000313" key="7">
    <source>
        <dbReference type="EMBL" id="KAG8225772.1"/>
    </source>
</evidence>
<dbReference type="OrthoDB" id="2985014at2759"/>
<dbReference type="GO" id="GO:0022857">
    <property type="term" value="F:transmembrane transporter activity"/>
    <property type="evidence" value="ECO:0007669"/>
    <property type="project" value="InterPro"/>
</dbReference>
<keyword evidence="2 5" id="KW-0812">Transmembrane</keyword>
<dbReference type="InterPro" id="IPR020846">
    <property type="entry name" value="MFS_dom"/>
</dbReference>
<comment type="caution">
    <text evidence="7">The sequence shown here is derived from an EMBL/GenBank/DDBJ whole genome shotgun (WGS) entry which is preliminary data.</text>
</comment>
<feature type="transmembrane region" description="Helical" evidence="5">
    <location>
        <begin position="177"/>
        <end position="196"/>
    </location>
</feature>
<evidence type="ECO:0000256" key="5">
    <source>
        <dbReference type="SAM" id="Phobius"/>
    </source>
</evidence>
<feature type="transmembrane region" description="Helical" evidence="5">
    <location>
        <begin position="216"/>
        <end position="234"/>
    </location>
</feature>
<comment type="subcellular location">
    <subcellularLocation>
        <location evidence="1">Membrane</location>
        <topology evidence="1">Multi-pass membrane protein</topology>
    </subcellularLocation>
</comment>
<dbReference type="InterPro" id="IPR011701">
    <property type="entry name" value="MFS"/>
</dbReference>
<accession>A0A8K0NXX2</accession>
<organism evidence="7 8">
    <name type="scientific">Ladona fulva</name>
    <name type="common">Scarce chaser dragonfly</name>
    <name type="synonym">Libellula fulva</name>
    <dbReference type="NCBI Taxonomy" id="123851"/>
    <lineage>
        <taxon>Eukaryota</taxon>
        <taxon>Metazoa</taxon>
        <taxon>Ecdysozoa</taxon>
        <taxon>Arthropoda</taxon>
        <taxon>Hexapoda</taxon>
        <taxon>Insecta</taxon>
        <taxon>Pterygota</taxon>
        <taxon>Palaeoptera</taxon>
        <taxon>Odonata</taxon>
        <taxon>Epiprocta</taxon>
        <taxon>Anisoptera</taxon>
        <taxon>Libelluloidea</taxon>
        <taxon>Libellulidae</taxon>
        <taxon>Ladona</taxon>
    </lineage>
</organism>
<keyword evidence="8" id="KW-1185">Reference proteome</keyword>
<protein>
    <recommendedName>
        <fullName evidence="6">Major facilitator superfamily (MFS) profile domain-containing protein</fullName>
    </recommendedName>
</protein>
<reference evidence="7" key="1">
    <citation type="submission" date="2013-04" db="EMBL/GenBank/DDBJ databases">
        <authorList>
            <person name="Qu J."/>
            <person name="Murali S.C."/>
            <person name="Bandaranaike D."/>
            <person name="Bellair M."/>
            <person name="Blankenburg K."/>
            <person name="Chao H."/>
            <person name="Dinh H."/>
            <person name="Doddapaneni H."/>
            <person name="Downs B."/>
            <person name="Dugan-Rocha S."/>
            <person name="Elkadiri S."/>
            <person name="Gnanaolivu R.D."/>
            <person name="Hernandez B."/>
            <person name="Javaid M."/>
            <person name="Jayaseelan J.C."/>
            <person name="Lee S."/>
            <person name="Li M."/>
            <person name="Ming W."/>
            <person name="Munidasa M."/>
            <person name="Muniz J."/>
            <person name="Nguyen L."/>
            <person name="Ongeri F."/>
            <person name="Osuji N."/>
            <person name="Pu L.-L."/>
            <person name="Puazo M."/>
            <person name="Qu C."/>
            <person name="Quiroz J."/>
            <person name="Raj R."/>
            <person name="Weissenberger G."/>
            <person name="Xin Y."/>
            <person name="Zou X."/>
            <person name="Han Y."/>
            <person name="Richards S."/>
            <person name="Worley K."/>
            <person name="Muzny D."/>
            <person name="Gibbs R."/>
        </authorList>
    </citation>
    <scope>NUCLEOTIDE SEQUENCE</scope>
    <source>
        <strain evidence="7">Sampled in the wild</strain>
    </source>
</reference>
<dbReference type="PANTHER" id="PTHR11662:SF399">
    <property type="entry name" value="FI19708P1-RELATED"/>
    <property type="match status" value="1"/>
</dbReference>
<evidence type="ECO:0000256" key="3">
    <source>
        <dbReference type="ARBA" id="ARBA00022989"/>
    </source>
</evidence>
<dbReference type="Pfam" id="PF07690">
    <property type="entry name" value="MFS_1"/>
    <property type="match status" value="1"/>
</dbReference>
<sequence>MEEIKGATMNKEDDCESGSKIRCNGNRIPARVVLGILSFFAFFTNYMLRVNLSIAIVAMVKEDNSSATIVSRNLSSETESFSSEGDACFRSQQLETNSSEEYLNSFDSTEIGEQFEWDSMQQGILLGAFYWTYVMSGVPGAILARRFGTKFIYGAANGISAIFTLMTPFAARTSFTLLIIVRLIEGFFSGMTWPAMHTMASQWIPPHERSTFVTTYMGNAVGTAFTYPLCGILIDKYGWPSAFYVPGFLTLIWCFFWWILVYDSPNSHPRITKEEKQYIEDAVSPTLHKKKLPVPWLEIAKSAPFWSLAFANFSVLWAFMIVIQYAPTYLKTVHGFNIRAVSKIRKFRC</sequence>
<feature type="transmembrane region" description="Helical" evidence="5">
    <location>
        <begin position="124"/>
        <end position="145"/>
    </location>
</feature>
<keyword evidence="4 5" id="KW-0472">Membrane</keyword>